<proteinExistence type="predicted"/>
<evidence type="ECO:0008006" key="3">
    <source>
        <dbReference type="Google" id="ProtNLM"/>
    </source>
</evidence>
<organism evidence="1 2">
    <name type="scientific">Methanobacterium alkalithermotolerans</name>
    <dbReference type="NCBI Taxonomy" id="2731220"/>
    <lineage>
        <taxon>Archaea</taxon>
        <taxon>Methanobacteriati</taxon>
        <taxon>Methanobacteriota</taxon>
        <taxon>Methanomada group</taxon>
        <taxon>Methanobacteria</taxon>
        <taxon>Methanobacteriales</taxon>
        <taxon>Methanobacteriaceae</taxon>
        <taxon>Methanobacterium</taxon>
    </lineage>
</organism>
<dbReference type="RefSeq" id="WP_211533136.1">
    <property type="nucleotide sequence ID" value="NZ_CP058560.1"/>
</dbReference>
<dbReference type="Gene3D" id="3.40.1380.20">
    <property type="entry name" value="Pyruvate kinase, C-terminal domain"/>
    <property type="match status" value="1"/>
</dbReference>
<gene>
    <name evidence="1" type="ORF">HYG87_10625</name>
</gene>
<dbReference type="AlphaFoldDB" id="A0A8T8K6B7"/>
<name>A0A8T8K6B7_9EURY</name>
<reference evidence="1" key="1">
    <citation type="submission" date="2020-07" db="EMBL/GenBank/DDBJ databases">
        <title>Methanobacterium. sp. MethCan genome.</title>
        <authorList>
            <person name="Postec A."/>
            <person name="Quemeneur M."/>
        </authorList>
    </citation>
    <scope>NUCLEOTIDE SEQUENCE</scope>
    <source>
        <strain evidence="1">MethCAN</strain>
    </source>
</reference>
<sequence length="226" mass="24924">MIVFERPGPVNTDKIIDILKNSASLSPYIVVASVRGDSAVKIAKAIPDKKIICVTCPQGMYWEVEKMDADLFSQIPELKAARDEWVEQGLKRVPMNVTDENQIRLKDLNVDIVRGTIPLFGPSFSMRLHLERPTSLDIMAKTLELISPGTLVAMESVLMVTDAGIIPENEMVLACAGTEMGLDTAWVLKSCASANLFHPEKGFRFVELLAKPGIAANPDININYLR</sequence>
<dbReference type="GeneID" id="64821224"/>
<keyword evidence="2" id="KW-1185">Reference proteome</keyword>
<protein>
    <recommendedName>
        <fullName evidence="3">Pyruvate kinase C-terminal domain-containing protein</fullName>
    </recommendedName>
</protein>
<evidence type="ECO:0000313" key="1">
    <source>
        <dbReference type="EMBL" id="QUH24178.1"/>
    </source>
</evidence>
<dbReference type="Proteomes" id="UP000681041">
    <property type="component" value="Chromosome"/>
</dbReference>
<evidence type="ECO:0000313" key="2">
    <source>
        <dbReference type="Proteomes" id="UP000681041"/>
    </source>
</evidence>
<dbReference type="SUPFAM" id="SSF52935">
    <property type="entry name" value="PK C-terminal domain-like"/>
    <property type="match status" value="1"/>
</dbReference>
<accession>A0A8T8K6B7</accession>
<dbReference type="OrthoDB" id="144501at2157"/>
<dbReference type="InterPro" id="IPR036918">
    <property type="entry name" value="Pyrv_Knase_C_sf"/>
</dbReference>
<dbReference type="KEGG" id="meme:HYG87_10625"/>
<dbReference type="EMBL" id="CP058560">
    <property type="protein sequence ID" value="QUH24178.1"/>
    <property type="molecule type" value="Genomic_DNA"/>
</dbReference>